<proteinExistence type="predicted"/>
<dbReference type="InterPro" id="IPR011663">
    <property type="entry name" value="UTRA"/>
</dbReference>
<dbReference type="PROSITE" id="PS50949">
    <property type="entry name" value="HTH_GNTR"/>
    <property type="match status" value="1"/>
</dbReference>
<sequence length="236" mass="26685">MLDGKAIKPLYEQLKEKIESEIAEGKYKPGDRLLSEVELAEKYDVSVITVRKATNDLSKIGLLEKRQGKGTFVASRKYNKDLNQVLSFSEACKLIGAVPGAKVLASELVEPNKNVLEQMELPDNSKTVYISRLRLVNDEPMVIEDNYFSLKYSFLLEEDLNKKSLFEILSQKSGTQVVRSRRTIEICRATAFQASQLNVKRNSPLLLVQGVVYGLDNEIVYLGIQIINGERYKLHV</sequence>
<dbReference type="SMART" id="SM00866">
    <property type="entry name" value="UTRA"/>
    <property type="match status" value="1"/>
</dbReference>
<keyword evidence="6" id="KW-1185">Reference proteome</keyword>
<reference evidence="5 6" key="1">
    <citation type="submission" date="2024-11" db="EMBL/GenBank/DDBJ databases">
        <authorList>
            <person name="Lucas J.A."/>
        </authorList>
    </citation>
    <scope>NUCLEOTIDE SEQUENCE [LARGE SCALE GENOMIC DNA]</scope>
    <source>
        <strain evidence="5 6">Z 5.4</strain>
    </source>
</reference>
<feature type="domain" description="HTH gntR-type" evidence="4">
    <location>
        <begin position="8"/>
        <end position="76"/>
    </location>
</feature>
<dbReference type="InterPro" id="IPR036388">
    <property type="entry name" value="WH-like_DNA-bd_sf"/>
</dbReference>
<dbReference type="Pfam" id="PF00392">
    <property type="entry name" value="GntR"/>
    <property type="match status" value="1"/>
</dbReference>
<protein>
    <submittedName>
        <fullName evidence="5">GntR family transcriptional regulator</fullName>
    </submittedName>
</protein>
<keyword evidence="3" id="KW-0804">Transcription</keyword>
<evidence type="ECO:0000259" key="4">
    <source>
        <dbReference type="PROSITE" id="PS50949"/>
    </source>
</evidence>
<dbReference type="Gene3D" id="1.10.10.10">
    <property type="entry name" value="Winged helix-like DNA-binding domain superfamily/Winged helix DNA-binding domain"/>
    <property type="match status" value="1"/>
</dbReference>
<dbReference type="Proteomes" id="UP001623041">
    <property type="component" value="Unassembled WGS sequence"/>
</dbReference>
<dbReference type="SMART" id="SM00345">
    <property type="entry name" value="HTH_GNTR"/>
    <property type="match status" value="1"/>
</dbReference>
<dbReference type="PANTHER" id="PTHR44846:SF1">
    <property type="entry name" value="MANNOSYL-D-GLYCERATE TRANSPORT_METABOLISM SYSTEM REPRESSOR MNGR-RELATED"/>
    <property type="match status" value="1"/>
</dbReference>
<evidence type="ECO:0000256" key="1">
    <source>
        <dbReference type="ARBA" id="ARBA00023015"/>
    </source>
</evidence>
<evidence type="ECO:0000313" key="5">
    <source>
        <dbReference type="EMBL" id="MFK9093837.1"/>
    </source>
</evidence>
<dbReference type="SUPFAM" id="SSF64288">
    <property type="entry name" value="Chorismate lyase-like"/>
    <property type="match status" value="1"/>
</dbReference>
<dbReference type="Gene3D" id="3.40.1410.10">
    <property type="entry name" value="Chorismate lyase-like"/>
    <property type="match status" value="1"/>
</dbReference>
<dbReference type="InterPro" id="IPR050679">
    <property type="entry name" value="Bact_HTH_transcr_reg"/>
</dbReference>
<comment type="caution">
    <text evidence="5">The sequence shown here is derived from an EMBL/GenBank/DDBJ whole genome shotgun (WGS) entry which is preliminary data.</text>
</comment>
<accession>A0ABW8RMP9</accession>
<dbReference type="PANTHER" id="PTHR44846">
    <property type="entry name" value="MANNOSYL-D-GLYCERATE TRANSPORT/METABOLISM SYSTEM REPRESSOR MNGR-RELATED"/>
    <property type="match status" value="1"/>
</dbReference>
<dbReference type="InterPro" id="IPR028978">
    <property type="entry name" value="Chorismate_lyase_/UTRA_dom_sf"/>
</dbReference>
<evidence type="ECO:0000256" key="3">
    <source>
        <dbReference type="ARBA" id="ARBA00023163"/>
    </source>
</evidence>
<evidence type="ECO:0000313" key="6">
    <source>
        <dbReference type="Proteomes" id="UP001623041"/>
    </source>
</evidence>
<keyword evidence="1" id="KW-0805">Transcription regulation</keyword>
<dbReference type="RefSeq" id="WP_406582335.1">
    <property type="nucleotide sequence ID" value="NZ_JBJHQH010000017.1"/>
</dbReference>
<dbReference type="SUPFAM" id="SSF46785">
    <property type="entry name" value="Winged helix' DNA-binding domain"/>
    <property type="match status" value="1"/>
</dbReference>
<evidence type="ECO:0000256" key="2">
    <source>
        <dbReference type="ARBA" id="ARBA00023125"/>
    </source>
</evidence>
<keyword evidence="2" id="KW-0238">DNA-binding</keyword>
<dbReference type="EMBL" id="JBJHQH010000017">
    <property type="protein sequence ID" value="MFK9093837.1"/>
    <property type="molecule type" value="Genomic_DNA"/>
</dbReference>
<name>A0ABW8RMP9_9BACI</name>
<dbReference type="InterPro" id="IPR036390">
    <property type="entry name" value="WH_DNA-bd_sf"/>
</dbReference>
<dbReference type="CDD" id="cd07377">
    <property type="entry name" value="WHTH_GntR"/>
    <property type="match status" value="1"/>
</dbReference>
<gene>
    <name evidence="5" type="ORF">ACJEBI_20450</name>
</gene>
<organism evidence="5 6">
    <name type="scientific">Bacillus salipaludis</name>
    <dbReference type="NCBI Taxonomy" id="2547811"/>
    <lineage>
        <taxon>Bacteria</taxon>
        <taxon>Bacillati</taxon>
        <taxon>Bacillota</taxon>
        <taxon>Bacilli</taxon>
        <taxon>Bacillales</taxon>
        <taxon>Bacillaceae</taxon>
        <taxon>Bacillus</taxon>
    </lineage>
</organism>
<dbReference type="InterPro" id="IPR000524">
    <property type="entry name" value="Tscrpt_reg_HTH_GntR"/>
</dbReference>
<dbReference type="Pfam" id="PF07702">
    <property type="entry name" value="UTRA"/>
    <property type="match status" value="1"/>
</dbReference>